<accession>W7TCM2</accession>
<keyword evidence="3" id="KW-0378">Hydrolase</keyword>
<keyword evidence="3" id="KW-0255">Endonuclease</keyword>
<protein>
    <submittedName>
        <fullName evidence="3">Endonuclease exonuclease phosphatase</fullName>
    </submittedName>
</protein>
<name>W7TCM2_9STRA</name>
<comment type="caution">
    <text evidence="3">The sequence shown here is derived from an EMBL/GenBank/DDBJ whole genome shotgun (WGS) entry which is preliminary data.</text>
</comment>
<dbReference type="GO" id="GO:0004527">
    <property type="term" value="F:exonuclease activity"/>
    <property type="evidence" value="ECO:0007669"/>
    <property type="project" value="UniProtKB-KW"/>
</dbReference>
<keyword evidence="3" id="KW-0540">Nuclease</keyword>
<feature type="domain" description="Endonuclease/exonuclease/phosphatase" evidence="2">
    <location>
        <begin position="73"/>
        <end position="403"/>
    </location>
</feature>
<dbReference type="EMBL" id="AZIL01001138">
    <property type="protein sequence ID" value="EWM24760.1"/>
    <property type="molecule type" value="Genomic_DNA"/>
</dbReference>
<feature type="chain" id="PRO_5004900475" evidence="1">
    <location>
        <begin position="46"/>
        <end position="432"/>
    </location>
</feature>
<dbReference type="OrthoDB" id="2093442at2759"/>
<proteinExistence type="predicted"/>
<reference evidence="3 4" key="1">
    <citation type="journal article" date="2014" name="Mol. Plant">
        <title>Chromosome Scale Genome Assembly and Transcriptome Profiling of Nannochloropsis gaditana in Nitrogen Depletion.</title>
        <authorList>
            <person name="Corteggiani Carpinelli E."/>
            <person name="Telatin A."/>
            <person name="Vitulo N."/>
            <person name="Forcato C."/>
            <person name="D'Angelo M."/>
            <person name="Schiavon R."/>
            <person name="Vezzi A."/>
            <person name="Giacometti G.M."/>
            <person name="Morosinotto T."/>
            <person name="Valle G."/>
        </authorList>
    </citation>
    <scope>NUCLEOTIDE SEQUENCE [LARGE SCALE GENOMIC DNA]</scope>
    <source>
        <strain evidence="3 4">B-31</strain>
    </source>
</reference>
<dbReference type="SUPFAM" id="SSF56219">
    <property type="entry name" value="DNase I-like"/>
    <property type="match status" value="1"/>
</dbReference>
<dbReference type="Proteomes" id="UP000019335">
    <property type="component" value="Chromosome 13"/>
</dbReference>
<dbReference type="Gene3D" id="3.60.10.10">
    <property type="entry name" value="Endonuclease/exonuclease/phosphatase"/>
    <property type="match status" value="1"/>
</dbReference>
<dbReference type="OMA" id="AHAYREN"/>
<organism evidence="3 4">
    <name type="scientific">Nannochloropsis gaditana</name>
    <dbReference type="NCBI Taxonomy" id="72520"/>
    <lineage>
        <taxon>Eukaryota</taxon>
        <taxon>Sar</taxon>
        <taxon>Stramenopiles</taxon>
        <taxon>Ochrophyta</taxon>
        <taxon>Eustigmatophyceae</taxon>
        <taxon>Eustigmatales</taxon>
        <taxon>Monodopsidaceae</taxon>
        <taxon>Nannochloropsis</taxon>
    </lineage>
</organism>
<dbReference type="PANTHER" id="PTHR42834">
    <property type="entry name" value="ENDONUCLEASE/EXONUCLEASE/PHOSPHATASE FAMILY PROTEIN (AFU_ORTHOLOGUE AFUA_3G09210)"/>
    <property type="match status" value="1"/>
</dbReference>
<dbReference type="GO" id="GO:0004519">
    <property type="term" value="F:endonuclease activity"/>
    <property type="evidence" value="ECO:0007669"/>
    <property type="project" value="UniProtKB-KW"/>
</dbReference>
<dbReference type="InterPro" id="IPR036691">
    <property type="entry name" value="Endo/exonu/phosph_ase_sf"/>
</dbReference>
<feature type="signal peptide" evidence="1">
    <location>
        <begin position="1"/>
        <end position="45"/>
    </location>
</feature>
<evidence type="ECO:0000313" key="3">
    <source>
        <dbReference type="EMBL" id="EWM24760.1"/>
    </source>
</evidence>
<evidence type="ECO:0000313" key="4">
    <source>
        <dbReference type="Proteomes" id="UP000019335"/>
    </source>
</evidence>
<dbReference type="AlphaFoldDB" id="W7TCM2"/>
<keyword evidence="3" id="KW-0269">Exonuclease</keyword>
<keyword evidence="4" id="KW-1185">Reference proteome</keyword>
<dbReference type="PANTHER" id="PTHR42834:SF1">
    <property type="entry name" value="ENDONUCLEASE_EXONUCLEASE_PHOSPHATASE FAMILY PROTEIN (AFU_ORTHOLOGUE AFUA_3G09210)"/>
    <property type="match status" value="1"/>
</dbReference>
<gene>
    <name evidence="3" type="ORF">Naga_100292g5</name>
</gene>
<dbReference type="Pfam" id="PF03372">
    <property type="entry name" value="Exo_endo_phos"/>
    <property type="match status" value="1"/>
</dbReference>
<dbReference type="InterPro" id="IPR005135">
    <property type="entry name" value="Endo/exonuclease/phosphatase"/>
</dbReference>
<keyword evidence="1" id="KW-0732">Signal</keyword>
<evidence type="ECO:0000259" key="2">
    <source>
        <dbReference type="Pfam" id="PF03372"/>
    </source>
</evidence>
<sequence>MNISILSLLGSLSTARLPMVNQRLCSCIPALLFATLLLFLSSAHAYRENYTCHFAPSIPEDRRPSPYRLRIVQFNVEFFFLDQSEGGLVCPGPDCPWPDAETAHAHALRIANVLKELRPDIVNLCEVEGCDEINWLATRLNEEASERVQEEAGPDTPTQAFGYNYFLLKGQDTFTGQNTALLTRIDPSTDLDRSTDRVPYPLPGSQCGWETRRASAWAGGNFRQQFGDRTNGHIGGSADGQAGVSKHYFTTFHLQEVGVKIAIVGIHLLARPIDPERCAEREAQATVLRGVVDGFIAEGYEVVVLGDFNDFDGSVPDINNNLPTSRVMEILKGTDLFPTATFLPQAERYTDWWDRNGNCQVDAPEELDMIDHVLLTKGLQERVIAVYVYHAYDEYCGTLDSDHYPVVIDLEWEGVKKEWLDDLETEGSSKMA</sequence>
<evidence type="ECO:0000256" key="1">
    <source>
        <dbReference type="SAM" id="SignalP"/>
    </source>
</evidence>